<evidence type="ECO:0000256" key="1">
    <source>
        <dbReference type="ARBA" id="ARBA00023015"/>
    </source>
</evidence>
<dbReference type="PROSITE" id="PS50977">
    <property type="entry name" value="HTH_TETR_2"/>
    <property type="match status" value="1"/>
</dbReference>
<dbReference type="Pfam" id="PF00440">
    <property type="entry name" value="TetR_N"/>
    <property type="match status" value="1"/>
</dbReference>
<dbReference type="InterPro" id="IPR050109">
    <property type="entry name" value="HTH-type_TetR-like_transc_reg"/>
</dbReference>
<keyword evidence="2 4" id="KW-0238">DNA-binding</keyword>
<evidence type="ECO:0000313" key="7">
    <source>
        <dbReference type="Proteomes" id="UP001501581"/>
    </source>
</evidence>
<evidence type="ECO:0000256" key="4">
    <source>
        <dbReference type="PROSITE-ProRule" id="PRU00335"/>
    </source>
</evidence>
<dbReference type="InterPro" id="IPR001647">
    <property type="entry name" value="HTH_TetR"/>
</dbReference>
<dbReference type="Gene3D" id="1.10.357.10">
    <property type="entry name" value="Tetracycline Repressor, domain 2"/>
    <property type="match status" value="1"/>
</dbReference>
<evidence type="ECO:0000313" key="6">
    <source>
        <dbReference type="EMBL" id="GAA1103388.1"/>
    </source>
</evidence>
<dbReference type="PRINTS" id="PR00455">
    <property type="entry name" value="HTHTETR"/>
</dbReference>
<dbReference type="SUPFAM" id="SSF46689">
    <property type="entry name" value="Homeodomain-like"/>
    <property type="match status" value="1"/>
</dbReference>
<sequence length="195" mass="21933">MPESAIPTLTRRERSALQIANCAQRLTAERGFEGFTMEDLAQAANVSRRTLFNYFDSKLDAVLGPEPELTDEFTGEFRAGGPTGHLLSDLGQLAHRHFERMPQEKAQISTMREVIRNPRVLAACHERFERLAATVLEMIREREGDRYDEIQAKVALGLLLVLCQVALESFLDSADDRGFTDYYDEAAARANQLLA</sequence>
<evidence type="ECO:0000256" key="3">
    <source>
        <dbReference type="ARBA" id="ARBA00023163"/>
    </source>
</evidence>
<dbReference type="EMBL" id="BAAALG010000009">
    <property type="protein sequence ID" value="GAA1103388.1"/>
    <property type="molecule type" value="Genomic_DNA"/>
</dbReference>
<protein>
    <recommendedName>
        <fullName evidence="5">HTH tetR-type domain-containing protein</fullName>
    </recommendedName>
</protein>
<name>A0ABP4EFN9_9ACTN</name>
<keyword evidence="3" id="KW-0804">Transcription</keyword>
<dbReference type="InterPro" id="IPR009057">
    <property type="entry name" value="Homeodomain-like_sf"/>
</dbReference>
<reference evidence="7" key="1">
    <citation type="journal article" date="2019" name="Int. J. Syst. Evol. Microbiol.">
        <title>The Global Catalogue of Microorganisms (GCM) 10K type strain sequencing project: providing services to taxonomists for standard genome sequencing and annotation.</title>
        <authorList>
            <consortium name="The Broad Institute Genomics Platform"/>
            <consortium name="The Broad Institute Genome Sequencing Center for Infectious Disease"/>
            <person name="Wu L."/>
            <person name="Ma J."/>
        </authorList>
    </citation>
    <scope>NUCLEOTIDE SEQUENCE [LARGE SCALE GENOMIC DNA]</scope>
    <source>
        <strain evidence="7">JCM 13008</strain>
    </source>
</reference>
<proteinExistence type="predicted"/>
<keyword evidence="1" id="KW-0805">Transcription regulation</keyword>
<evidence type="ECO:0000259" key="5">
    <source>
        <dbReference type="PROSITE" id="PS50977"/>
    </source>
</evidence>
<organism evidence="6 7">
    <name type="scientific">Nocardioides dubius</name>
    <dbReference type="NCBI Taxonomy" id="317019"/>
    <lineage>
        <taxon>Bacteria</taxon>
        <taxon>Bacillati</taxon>
        <taxon>Actinomycetota</taxon>
        <taxon>Actinomycetes</taxon>
        <taxon>Propionibacteriales</taxon>
        <taxon>Nocardioidaceae</taxon>
        <taxon>Nocardioides</taxon>
    </lineage>
</organism>
<dbReference type="Proteomes" id="UP001501581">
    <property type="component" value="Unassembled WGS sequence"/>
</dbReference>
<accession>A0ABP4EFN9</accession>
<evidence type="ECO:0000256" key="2">
    <source>
        <dbReference type="ARBA" id="ARBA00023125"/>
    </source>
</evidence>
<gene>
    <name evidence="6" type="ORF">GCM10009668_22740</name>
</gene>
<dbReference type="RefSeq" id="WP_343994442.1">
    <property type="nucleotide sequence ID" value="NZ_BAAALG010000009.1"/>
</dbReference>
<feature type="DNA-binding region" description="H-T-H motif" evidence="4">
    <location>
        <begin position="36"/>
        <end position="55"/>
    </location>
</feature>
<comment type="caution">
    <text evidence="6">The sequence shown here is derived from an EMBL/GenBank/DDBJ whole genome shotgun (WGS) entry which is preliminary data.</text>
</comment>
<keyword evidence="7" id="KW-1185">Reference proteome</keyword>
<dbReference type="PANTHER" id="PTHR30055">
    <property type="entry name" value="HTH-TYPE TRANSCRIPTIONAL REGULATOR RUTR"/>
    <property type="match status" value="1"/>
</dbReference>
<dbReference type="PANTHER" id="PTHR30055:SF234">
    <property type="entry name" value="HTH-TYPE TRANSCRIPTIONAL REGULATOR BETI"/>
    <property type="match status" value="1"/>
</dbReference>
<feature type="domain" description="HTH tetR-type" evidence="5">
    <location>
        <begin position="13"/>
        <end position="73"/>
    </location>
</feature>